<dbReference type="Proteomes" id="UP000271162">
    <property type="component" value="Unassembled WGS sequence"/>
</dbReference>
<sequence>MDTKKRAYESFKMGVQEALDEGKPIPRAKIIRKRIPEAAEEAVTKKQVSDMDTAIMNASMESPEKQVNSIEKDFIINNDPDLNNKNELQKEASYEFVGDIGDEKLKKREKSEYMELPR</sequence>
<reference evidence="1 2" key="2">
    <citation type="submission" date="2018-11" db="EMBL/GenBank/DDBJ databases">
        <authorList>
            <consortium name="Pathogen Informatics"/>
        </authorList>
    </citation>
    <scope>NUCLEOTIDE SEQUENCE [LARGE SCALE GENOMIC DNA]</scope>
</reference>
<organism evidence="3">
    <name type="scientific">Nippostrongylus brasiliensis</name>
    <name type="common">Rat hookworm</name>
    <dbReference type="NCBI Taxonomy" id="27835"/>
    <lineage>
        <taxon>Eukaryota</taxon>
        <taxon>Metazoa</taxon>
        <taxon>Ecdysozoa</taxon>
        <taxon>Nematoda</taxon>
        <taxon>Chromadorea</taxon>
        <taxon>Rhabditida</taxon>
        <taxon>Rhabditina</taxon>
        <taxon>Rhabditomorpha</taxon>
        <taxon>Strongyloidea</taxon>
        <taxon>Heligmosomidae</taxon>
        <taxon>Nippostrongylus</taxon>
    </lineage>
</organism>
<protein>
    <submittedName>
        <fullName evidence="1 3">Uncharacterized protein</fullName>
    </submittedName>
</protein>
<evidence type="ECO:0000313" key="1">
    <source>
        <dbReference type="EMBL" id="VDL75216.1"/>
    </source>
</evidence>
<evidence type="ECO:0000313" key="3">
    <source>
        <dbReference type="WBParaSite" id="NBR_0001162601-mRNA-1"/>
    </source>
</evidence>
<keyword evidence="2" id="KW-1185">Reference proteome</keyword>
<evidence type="ECO:0000313" key="2">
    <source>
        <dbReference type="Proteomes" id="UP000271162"/>
    </source>
</evidence>
<accession>A0A0N4Y6C4</accession>
<dbReference type="WBParaSite" id="NBR_0001162601-mRNA-1">
    <property type="protein sequence ID" value="NBR_0001162601-mRNA-1"/>
    <property type="gene ID" value="NBR_0001162601"/>
</dbReference>
<dbReference type="EMBL" id="UYSL01020564">
    <property type="protein sequence ID" value="VDL75216.1"/>
    <property type="molecule type" value="Genomic_DNA"/>
</dbReference>
<dbReference type="AlphaFoldDB" id="A0A0N4Y6C4"/>
<name>A0A0N4Y6C4_NIPBR</name>
<gene>
    <name evidence="1" type="ORF">NBR_LOCUS11627</name>
</gene>
<proteinExistence type="predicted"/>
<reference evidence="3" key="1">
    <citation type="submission" date="2017-02" db="UniProtKB">
        <authorList>
            <consortium name="WormBaseParasite"/>
        </authorList>
    </citation>
    <scope>IDENTIFICATION</scope>
</reference>